<dbReference type="Proteomes" id="UP000182725">
    <property type="component" value="Unassembled WGS sequence"/>
</dbReference>
<feature type="transmembrane region" description="Helical" evidence="1">
    <location>
        <begin position="144"/>
        <end position="163"/>
    </location>
</feature>
<dbReference type="PANTHER" id="PTHR34853:SF1">
    <property type="entry name" value="LIPASE 5"/>
    <property type="match status" value="1"/>
</dbReference>
<dbReference type="InterPro" id="IPR005325">
    <property type="entry name" value="DUF308_memb"/>
</dbReference>
<dbReference type="SUPFAM" id="SSF53474">
    <property type="entry name" value="alpha/beta-Hydrolases"/>
    <property type="match status" value="1"/>
</dbReference>
<dbReference type="Gene3D" id="3.40.50.1820">
    <property type="entry name" value="alpha/beta hydrolase"/>
    <property type="match status" value="1"/>
</dbReference>
<dbReference type="InterPro" id="IPR005152">
    <property type="entry name" value="Lipase_secreted"/>
</dbReference>
<dbReference type="Gene3D" id="1.10.260.130">
    <property type="match status" value="1"/>
</dbReference>
<dbReference type="GO" id="GO:0004806">
    <property type="term" value="F:triacylglycerol lipase activity"/>
    <property type="evidence" value="ECO:0007669"/>
    <property type="project" value="InterPro"/>
</dbReference>
<dbReference type="AlphaFoldDB" id="A0A1H5NNX9"/>
<sequence length="624" mass="65373">MSQEQLHENALPQRTWSERARALPGLLAKAPWWVSLAVGVLCTWLGFTIATKPLSSLGALTFYMGASFIISGISDLVESEKFGAASIRMMLGWGWIAAGVVVLAWVGGTMAVLPAFIAISLLVSGVIRSVGAIFGKGRLADERVATMILALADLVFGVVALAWPDVTLLVVAVLFGARTLLFGLGRIFNSLAALIAGFHARRRPGAAPAVGTTRPAPFRRWMRVIGAVLSLALAVAVAGLGAQVRSGAPRVDAFYDAPAAVPDGPGHLLKSEPFTTGVPKNARAWRILYTTTRDDSTPAVASAVVLTSLKPASGPRPVITWAHGTTGYAEPCAPSNLSGSFDSGALPALDHVVENGWVLVTTDYAGLGTKGPQPYLIGQGEARSVLDSVRAAKALDTEQDELTMAEETVVWGHSQGGQAALWTGGLAASYAPDVKISGVAAMAPASDAIGLVKNMPNIAGGSVFAAYVAAAYADTYPDVSFNDYIAPAARTFVREMSTRCLSEPGVLVSLINALAIDRDKTIFSKDPTTGAMGERLRENTPVLPIGFPLFVAQGAADTLVVPSVQDAYVAARCRAGQELLYKKYAGKDHMSVVAPDSPLIADLLSWTQERIEGLPATGNCADLP</sequence>
<dbReference type="EMBL" id="FNTV01000001">
    <property type="protein sequence ID" value="SEF03154.1"/>
    <property type="molecule type" value="Genomic_DNA"/>
</dbReference>
<dbReference type="InterPro" id="IPR029058">
    <property type="entry name" value="AB_hydrolase_fold"/>
</dbReference>
<keyword evidence="1" id="KW-0812">Transmembrane</keyword>
<feature type="transmembrane region" description="Helical" evidence="1">
    <location>
        <begin position="30"/>
        <end position="47"/>
    </location>
</feature>
<evidence type="ECO:0000313" key="3">
    <source>
        <dbReference type="Proteomes" id="UP000182725"/>
    </source>
</evidence>
<dbReference type="Pfam" id="PF03729">
    <property type="entry name" value="DUF308"/>
    <property type="match status" value="2"/>
</dbReference>
<organism evidence="2 3">
    <name type="scientific">Arthrobacter alpinus</name>
    <dbReference type="NCBI Taxonomy" id="656366"/>
    <lineage>
        <taxon>Bacteria</taxon>
        <taxon>Bacillati</taxon>
        <taxon>Actinomycetota</taxon>
        <taxon>Actinomycetes</taxon>
        <taxon>Micrococcales</taxon>
        <taxon>Micrococcaceae</taxon>
        <taxon>Arthrobacter</taxon>
    </lineage>
</organism>
<evidence type="ECO:0000313" key="2">
    <source>
        <dbReference type="EMBL" id="SEF03154.1"/>
    </source>
</evidence>
<dbReference type="GO" id="GO:0016042">
    <property type="term" value="P:lipid catabolic process"/>
    <property type="evidence" value="ECO:0007669"/>
    <property type="project" value="InterPro"/>
</dbReference>
<feature type="transmembrane region" description="Helical" evidence="1">
    <location>
        <begin position="221"/>
        <end position="242"/>
    </location>
</feature>
<dbReference type="Pfam" id="PF03583">
    <property type="entry name" value="LIP"/>
    <property type="match status" value="1"/>
</dbReference>
<protein>
    <submittedName>
        <fullName evidence="2">Uncharacterized membrane protein HdeD, DUF308 family</fullName>
    </submittedName>
</protein>
<dbReference type="PANTHER" id="PTHR34853">
    <property type="match status" value="1"/>
</dbReference>
<feature type="transmembrane region" description="Helical" evidence="1">
    <location>
        <begin position="93"/>
        <end position="123"/>
    </location>
</feature>
<name>A0A1H5NNX9_9MICC</name>
<gene>
    <name evidence="2" type="ORF">SAMN04489740_3879</name>
</gene>
<accession>A0A1H5NNX9</accession>
<feature type="transmembrane region" description="Helical" evidence="1">
    <location>
        <begin position="169"/>
        <end position="200"/>
    </location>
</feature>
<evidence type="ECO:0000256" key="1">
    <source>
        <dbReference type="SAM" id="Phobius"/>
    </source>
</evidence>
<keyword evidence="1" id="KW-1133">Transmembrane helix</keyword>
<keyword evidence="1" id="KW-0472">Membrane</keyword>
<proteinExistence type="predicted"/>
<feature type="transmembrane region" description="Helical" evidence="1">
    <location>
        <begin position="54"/>
        <end position="73"/>
    </location>
</feature>
<reference evidence="2 3" key="1">
    <citation type="submission" date="2016-10" db="EMBL/GenBank/DDBJ databases">
        <authorList>
            <person name="de Groot N.N."/>
        </authorList>
    </citation>
    <scope>NUCLEOTIDE SEQUENCE [LARGE SCALE GENOMIC DNA]</scope>
    <source>
        <strain evidence="2 3">DSM 22274</strain>
    </source>
</reference>